<gene>
    <name evidence="1" type="ORF">B0I36DRAFT_321514</name>
</gene>
<comment type="caution">
    <text evidence="1">The sequence shown here is derived from an EMBL/GenBank/DDBJ whole genome shotgun (WGS) entry which is preliminary data.</text>
</comment>
<dbReference type="GeneID" id="70183260"/>
<accession>A0A9P8YA89</accession>
<dbReference type="RefSeq" id="XP_046014298.1">
    <property type="nucleotide sequence ID" value="XM_046153714.1"/>
</dbReference>
<dbReference type="AlphaFoldDB" id="A0A9P8YA89"/>
<sequence>MVAPEHTTGRHILPGLDFEMCAHSRCLLPDIHVTAPMAYLEGFTEAGPLDVVLSPVGREPVDAVSASCYYCPMDFRVTVTRARDRIHRKVVVVLWRDLGPLGAPLPLIQTLHAVQWPTPMYAGFRQRDYGNLFGPPGSIRMMYESAEFEEVHPWRSLRTWDRSRRNGD</sequence>
<dbReference type="EMBL" id="JAGTJQ010000004">
    <property type="protein sequence ID" value="KAH7033466.1"/>
    <property type="molecule type" value="Genomic_DNA"/>
</dbReference>
<name>A0A9P8YA89_9PEZI</name>
<keyword evidence="2" id="KW-1185">Reference proteome</keyword>
<proteinExistence type="predicted"/>
<organism evidence="1 2">
    <name type="scientific">Microdochium trichocladiopsis</name>
    <dbReference type="NCBI Taxonomy" id="1682393"/>
    <lineage>
        <taxon>Eukaryota</taxon>
        <taxon>Fungi</taxon>
        <taxon>Dikarya</taxon>
        <taxon>Ascomycota</taxon>
        <taxon>Pezizomycotina</taxon>
        <taxon>Sordariomycetes</taxon>
        <taxon>Xylariomycetidae</taxon>
        <taxon>Xylariales</taxon>
        <taxon>Microdochiaceae</taxon>
        <taxon>Microdochium</taxon>
    </lineage>
</organism>
<protein>
    <submittedName>
        <fullName evidence="1">Uncharacterized protein</fullName>
    </submittedName>
</protein>
<dbReference type="Proteomes" id="UP000756346">
    <property type="component" value="Unassembled WGS sequence"/>
</dbReference>
<evidence type="ECO:0000313" key="2">
    <source>
        <dbReference type="Proteomes" id="UP000756346"/>
    </source>
</evidence>
<reference evidence="1" key="1">
    <citation type="journal article" date="2021" name="Nat. Commun.">
        <title>Genetic determinants of endophytism in the Arabidopsis root mycobiome.</title>
        <authorList>
            <person name="Mesny F."/>
            <person name="Miyauchi S."/>
            <person name="Thiergart T."/>
            <person name="Pickel B."/>
            <person name="Atanasova L."/>
            <person name="Karlsson M."/>
            <person name="Huettel B."/>
            <person name="Barry K.W."/>
            <person name="Haridas S."/>
            <person name="Chen C."/>
            <person name="Bauer D."/>
            <person name="Andreopoulos W."/>
            <person name="Pangilinan J."/>
            <person name="LaButti K."/>
            <person name="Riley R."/>
            <person name="Lipzen A."/>
            <person name="Clum A."/>
            <person name="Drula E."/>
            <person name="Henrissat B."/>
            <person name="Kohler A."/>
            <person name="Grigoriev I.V."/>
            <person name="Martin F.M."/>
            <person name="Hacquard S."/>
        </authorList>
    </citation>
    <scope>NUCLEOTIDE SEQUENCE</scope>
    <source>
        <strain evidence="1">MPI-CAGE-CH-0230</strain>
    </source>
</reference>
<evidence type="ECO:0000313" key="1">
    <source>
        <dbReference type="EMBL" id="KAH7033466.1"/>
    </source>
</evidence>